<comment type="caution">
    <text evidence="1">The sequence shown here is derived from an EMBL/GenBank/DDBJ whole genome shotgun (WGS) entry which is preliminary data.</text>
</comment>
<gene>
    <name evidence="1" type="ORF">LR394_34790</name>
</gene>
<evidence type="ECO:0000313" key="1">
    <source>
        <dbReference type="EMBL" id="MCD5316076.1"/>
    </source>
</evidence>
<dbReference type="SUPFAM" id="SSF141694">
    <property type="entry name" value="AF2212/PG0164-like"/>
    <property type="match status" value="1"/>
</dbReference>
<dbReference type="RefSeq" id="WP_231448930.1">
    <property type="nucleotide sequence ID" value="NZ_JAJOMB010000026.1"/>
</dbReference>
<evidence type="ECO:0000313" key="2">
    <source>
        <dbReference type="Proteomes" id="UP001138997"/>
    </source>
</evidence>
<accession>A0A9X1SXM4</accession>
<dbReference type="InterPro" id="IPR015018">
    <property type="entry name" value="DUF1905"/>
</dbReference>
<dbReference type="EMBL" id="JAJOMB010000026">
    <property type="protein sequence ID" value="MCD5316076.1"/>
    <property type="molecule type" value="Genomic_DNA"/>
</dbReference>
<dbReference type="AlphaFoldDB" id="A0A9X1SXM4"/>
<sequence length="107" mass="12266">MDFRFESELIEWRGPAPFHFLRVPEELCDDLRELAKDVTYGWGMVPVSVRIGTSTWETSLWPKDGGYLLPVKDRVRRHEQLELGDVVRLGLRVISRGGRLVDGKSLG</sequence>
<reference evidence="1" key="1">
    <citation type="submission" date="2021-11" db="EMBL/GenBank/DDBJ databases">
        <title>Streptomyces corallinus and Kineosporia corallina sp. nov., two new coral-derived marine actinobacteria.</title>
        <authorList>
            <person name="Buangrab K."/>
            <person name="Sutthacheep M."/>
            <person name="Yeemin T."/>
            <person name="Harunari E."/>
            <person name="Igarashi Y."/>
            <person name="Sripreechasak P."/>
            <person name="Kanchanasin P."/>
            <person name="Tanasupawat S."/>
            <person name="Phongsopitanun W."/>
        </authorList>
    </citation>
    <scope>NUCLEOTIDE SEQUENCE</scope>
    <source>
        <strain evidence="1">JCM 31032</strain>
    </source>
</reference>
<protein>
    <submittedName>
        <fullName evidence="1">DUF1905 domain-containing protein</fullName>
    </submittedName>
</protein>
<keyword evidence="2" id="KW-1185">Reference proteome</keyword>
<dbReference type="Proteomes" id="UP001138997">
    <property type="component" value="Unassembled WGS sequence"/>
</dbReference>
<dbReference type="Gene3D" id="2.40.30.100">
    <property type="entry name" value="AF2212/PG0164-like"/>
    <property type="match status" value="1"/>
</dbReference>
<dbReference type="Pfam" id="PF08922">
    <property type="entry name" value="DUF1905"/>
    <property type="match status" value="1"/>
</dbReference>
<organism evidence="1 2">
    <name type="scientific">Kineosporia babensis</name>
    <dbReference type="NCBI Taxonomy" id="499548"/>
    <lineage>
        <taxon>Bacteria</taxon>
        <taxon>Bacillati</taxon>
        <taxon>Actinomycetota</taxon>
        <taxon>Actinomycetes</taxon>
        <taxon>Kineosporiales</taxon>
        <taxon>Kineosporiaceae</taxon>
        <taxon>Kineosporia</taxon>
    </lineage>
</organism>
<dbReference type="InterPro" id="IPR037079">
    <property type="entry name" value="AF2212/PG0164-like_sf"/>
</dbReference>
<name>A0A9X1SXM4_9ACTN</name>
<proteinExistence type="predicted"/>